<feature type="signal peptide" evidence="1">
    <location>
        <begin position="1"/>
        <end position="22"/>
    </location>
</feature>
<dbReference type="RefSeq" id="WP_122373657.1">
    <property type="nucleotide sequence ID" value="NZ_BMPB01000010.1"/>
</dbReference>
<accession>A0ABR6KGG7</accession>
<dbReference type="PROSITE" id="PS51257">
    <property type="entry name" value="PROKAR_LIPOPROTEIN"/>
    <property type="match status" value="1"/>
</dbReference>
<comment type="caution">
    <text evidence="2">The sequence shown here is derived from an EMBL/GenBank/DDBJ whole genome shotgun (WGS) entry which is preliminary data.</text>
</comment>
<keyword evidence="1" id="KW-0732">Signal</keyword>
<proteinExistence type="predicted"/>
<evidence type="ECO:0000313" key="2">
    <source>
        <dbReference type="EMBL" id="MBB4620516.1"/>
    </source>
</evidence>
<name>A0ABR6KGG7_9BACT</name>
<dbReference type="EMBL" id="JACHOC010000001">
    <property type="protein sequence ID" value="MBB4620516.1"/>
    <property type="molecule type" value="Genomic_DNA"/>
</dbReference>
<organism evidence="2 3">
    <name type="scientific">Parabacteroides faecis</name>
    <dbReference type="NCBI Taxonomy" id="1217282"/>
    <lineage>
        <taxon>Bacteria</taxon>
        <taxon>Pseudomonadati</taxon>
        <taxon>Bacteroidota</taxon>
        <taxon>Bacteroidia</taxon>
        <taxon>Bacteroidales</taxon>
        <taxon>Tannerellaceae</taxon>
        <taxon>Parabacteroides</taxon>
    </lineage>
</organism>
<keyword evidence="3" id="KW-1185">Reference proteome</keyword>
<dbReference type="Proteomes" id="UP000533637">
    <property type="component" value="Unassembled WGS sequence"/>
</dbReference>
<feature type="chain" id="PRO_5046422022" description="DUF4906 domain-containing protein" evidence="1">
    <location>
        <begin position="23"/>
        <end position="489"/>
    </location>
</feature>
<evidence type="ECO:0008006" key="4">
    <source>
        <dbReference type="Google" id="ProtNLM"/>
    </source>
</evidence>
<sequence>MKIKNKYIATIGVFIVALLATSCTEDQDTNQTSAKMDARLNMTISTRATADNLSKGGDGKFSSLALYVFNKADGSREYTELVPVITPQYTDELIRSVQVSPQTKIIYTIGNYNDPDKVFSIPSKGEIALQELGDLTLQELENLTISNRNGFSDTNILMVGRKETPIEDFLTEVTVPMERLVSRLDIYMFKNSKYTDSEVVVNSIELVNQVTNTLGKYQNEVMVSPVEKRQESRTISSDNTLERVPEDLSVITPDKAVASFYSYQNIAGPGAPDSLITPYLRISVTVDGELYKYKGYITDNGQTDNKYSLKRNTVYTVMGIIDHPDNILELKTITLPWTKSVSEIGHVVKDGDYEFSANNTSATDGIIQYPYVQNGEPQNKTSYVSYNFRLTGPAGAIWTATLTNGLEFTFGKEGSTAGKLAISKGIAGDNIYEIKVGATKPWGGSQREVRLYITVEGEKLKINPLQSNGSRKFPGDNDTDILITQTEYK</sequence>
<reference evidence="2 3" key="1">
    <citation type="submission" date="2020-08" db="EMBL/GenBank/DDBJ databases">
        <title>Genomic Encyclopedia of Type Strains, Phase IV (KMG-IV): sequencing the most valuable type-strain genomes for metagenomic binning, comparative biology and taxonomic classification.</title>
        <authorList>
            <person name="Goeker M."/>
        </authorList>
    </citation>
    <scope>NUCLEOTIDE SEQUENCE [LARGE SCALE GENOMIC DNA]</scope>
    <source>
        <strain evidence="2 3">DSM 102983</strain>
    </source>
</reference>
<evidence type="ECO:0000256" key="1">
    <source>
        <dbReference type="SAM" id="SignalP"/>
    </source>
</evidence>
<evidence type="ECO:0000313" key="3">
    <source>
        <dbReference type="Proteomes" id="UP000533637"/>
    </source>
</evidence>
<gene>
    <name evidence="2" type="ORF">GGQ57_000390</name>
</gene>
<protein>
    <recommendedName>
        <fullName evidence="4">DUF4906 domain-containing protein</fullName>
    </recommendedName>
</protein>